<dbReference type="PROSITE" id="PS00623">
    <property type="entry name" value="GMC_OXRED_1"/>
    <property type="match status" value="1"/>
</dbReference>
<dbReference type="InterPro" id="IPR000172">
    <property type="entry name" value="GMC_OxRdtase_N"/>
</dbReference>
<evidence type="ECO:0000256" key="2">
    <source>
        <dbReference type="ARBA" id="ARBA00010790"/>
    </source>
</evidence>
<feature type="binding site" evidence="5">
    <location>
        <begin position="104"/>
        <end position="107"/>
    </location>
    <ligand>
        <name>FAD</name>
        <dbReference type="ChEBI" id="CHEBI:57692"/>
    </ligand>
</feature>
<evidence type="ECO:0000313" key="9">
    <source>
        <dbReference type="EMBL" id="KKB61516.1"/>
    </source>
</evidence>
<evidence type="ECO:0000259" key="7">
    <source>
        <dbReference type="PROSITE" id="PS00623"/>
    </source>
</evidence>
<evidence type="ECO:0000256" key="6">
    <source>
        <dbReference type="RuleBase" id="RU003968"/>
    </source>
</evidence>
<evidence type="ECO:0000256" key="1">
    <source>
        <dbReference type="ARBA" id="ARBA00001974"/>
    </source>
</evidence>
<comment type="similarity">
    <text evidence="2 6">Belongs to the GMC oxidoreductase family.</text>
</comment>
<accession>A0A0F5JUL0</accession>
<dbReference type="AlphaFoldDB" id="A0A0F5JUL0"/>
<feature type="domain" description="Glucose-methanol-choline oxidoreductase N-terminal" evidence="8">
    <location>
        <begin position="275"/>
        <end position="289"/>
    </location>
</feature>
<name>A0A0F5JUL0_9BURK</name>
<sequence>MVGGGAAGGVLAARLSEDPACQVALLEAGPGNALSSLSGALSPLSAFWSAASVMSRFRVPALSPFAARVGAVNWRHFVEPEPGFTGRAVTLLQGRLLGGSSQINGMVYGRGHRADYALWEEAGGSAWSFDTILQTYKDAESNARGAGPFHGSAGPLRVRPSRPMTSRAGALVDDFLQAAQQAGYARTEDLNTNGVDVFGLTDVTIAKGERGGVMASYLTPAMRRPNLHILTSAPVSRIAIEGGRAIGVIYQIERGSLAGATTLLRARREVVLCAGAVKSPHLLLLSGIGPAAQLRAQGLAVRADLAGVGANLQNHPSFPMRYRIKAPLSLKHLMHPVEAAVQGLRYLAGRKGVLAEGIFHAAGFVRTAPSLATPDAQIVMSPVLFPEGDVTGLGVLPRDHGVTLAVQQGQPFSRGSVSLASANPRIPPRIRTGAFSDPRDIEVMSAAVAIADTVMRQPAMAYRWQPDGGPGALTALFGGRDLAERIRRDAGARARLAALIRSDSGTAYHQCGTCAFGTDAQSVVDPHLRVHGIAGLRVADTSVMPRIPNAPLHAAALMIGERAAAIMLSGM</sequence>
<evidence type="ECO:0000256" key="4">
    <source>
        <dbReference type="ARBA" id="ARBA00022827"/>
    </source>
</evidence>
<dbReference type="InterPro" id="IPR036188">
    <property type="entry name" value="FAD/NAD-bd_sf"/>
</dbReference>
<evidence type="ECO:0000259" key="8">
    <source>
        <dbReference type="PROSITE" id="PS00624"/>
    </source>
</evidence>
<keyword evidence="10" id="KW-1185">Reference proteome</keyword>
<reference evidence="9 10" key="1">
    <citation type="submission" date="2015-03" db="EMBL/GenBank/DDBJ databases">
        <title>Draft Genome Sequence of Burkholderia andropogonis type strain ICMP2807, isolated from Sorghum bicolor.</title>
        <authorList>
            <person name="Lopes-Santos L."/>
            <person name="Castro D.B."/>
            <person name="Ottoboni L.M."/>
            <person name="Park D."/>
            <person name="Weirc B.S."/>
            <person name="Destefano S.A."/>
        </authorList>
    </citation>
    <scope>NUCLEOTIDE SEQUENCE [LARGE SCALE GENOMIC DNA]</scope>
    <source>
        <strain evidence="9 10">ICMP2807</strain>
    </source>
</reference>
<dbReference type="Gene3D" id="3.30.410.40">
    <property type="match status" value="1"/>
</dbReference>
<feature type="binding site" evidence="5">
    <location>
        <position position="235"/>
    </location>
    <ligand>
        <name>FAD</name>
        <dbReference type="ChEBI" id="CHEBI:57692"/>
    </ligand>
</feature>
<dbReference type="Proteomes" id="UP000033618">
    <property type="component" value="Unassembled WGS sequence"/>
</dbReference>
<dbReference type="STRING" id="28092.WM40_22880"/>
<dbReference type="SUPFAM" id="SSF51905">
    <property type="entry name" value="FAD/NAD(P)-binding domain"/>
    <property type="match status" value="1"/>
</dbReference>
<organism evidence="9 10">
    <name type="scientific">Robbsia andropogonis</name>
    <dbReference type="NCBI Taxonomy" id="28092"/>
    <lineage>
        <taxon>Bacteria</taxon>
        <taxon>Pseudomonadati</taxon>
        <taxon>Pseudomonadota</taxon>
        <taxon>Betaproteobacteria</taxon>
        <taxon>Burkholderiales</taxon>
        <taxon>Burkholderiaceae</taxon>
        <taxon>Robbsia</taxon>
    </lineage>
</organism>
<dbReference type="InterPro" id="IPR007867">
    <property type="entry name" value="GMC_OxRtase_C"/>
</dbReference>
<keyword evidence="3 6" id="KW-0285">Flavoprotein</keyword>
<dbReference type="SUPFAM" id="SSF54373">
    <property type="entry name" value="FAD-linked reductases, C-terminal domain"/>
    <property type="match status" value="1"/>
</dbReference>
<comment type="cofactor">
    <cofactor evidence="1 5">
        <name>FAD</name>
        <dbReference type="ChEBI" id="CHEBI:57692"/>
    </cofactor>
</comment>
<evidence type="ECO:0000256" key="3">
    <source>
        <dbReference type="ARBA" id="ARBA00022630"/>
    </source>
</evidence>
<feature type="domain" description="Glucose-methanol-choline oxidoreductase N-terminal" evidence="7">
    <location>
        <begin position="94"/>
        <end position="117"/>
    </location>
</feature>
<dbReference type="InterPro" id="IPR012132">
    <property type="entry name" value="GMC_OxRdtase"/>
</dbReference>
<dbReference type="Gene3D" id="3.50.50.60">
    <property type="entry name" value="FAD/NAD(P)-binding domain"/>
    <property type="match status" value="1"/>
</dbReference>
<dbReference type="Pfam" id="PF00732">
    <property type="entry name" value="GMC_oxred_N"/>
    <property type="match status" value="1"/>
</dbReference>
<dbReference type="PROSITE" id="PS00624">
    <property type="entry name" value="GMC_OXRED_2"/>
    <property type="match status" value="1"/>
</dbReference>
<dbReference type="PIRSF" id="PIRSF000137">
    <property type="entry name" value="Alcohol_oxidase"/>
    <property type="match status" value="1"/>
</dbReference>
<proteinExistence type="inferred from homology"/>
<comment type="caution">
    <text evidence="9">The sequence shown here is derived from an EMBL/GenBank/DDBJ whole genome shotgun (WGS) entry which is preliminary data.</text>
</comment>
<gene>
    <name evidence="9" type="ORF">WM40_22880</name>
</gene>
<protein>
    <recommendedName>
        <fullName evidence="7 8">Glucose-methanol-choline oxidoreductase N-terminal domain-containing protein</fullName>
    </recommendedName>
</protein>
<evidence type="ECO:0000256" key="5">
    <source>
        <dbReference type="PIRSR" id="PIRSR000137-2"/>
    </source>
</evidence>
<dbReference type="PANTHER" id="PTHR11552:SF147">
    <property type="entry name" value="CHOLINE DEHYDROGENASE, MITOCHONDRIAL"/>
    <property type="match status" value="1"/>
</dbReference>
<dbReference type="GO" id="GO:0050660">
    <property type="term" value="F:flavin adenine dinucleotide binding"/>
    <property type="evidence" value="ECO:0007669"/>
    <property type="project" value="InterPro"/>
</dbReference>
<dbReference type="Pfam" id="PF05199">
    <property type="entry name" value="GMC_oxred_C"/>
    <property type="match status" value="1"/>
</dbReference>
<evidence type="ECO:0000313" key="10">
    <source>
        <dbReference type="Proteomes" id="UP000033618"/>
    </source>
</evidence>
<dbReference type="PANTHER" id="PTHR11552">
    <property type="entry name" value="GLUCOSE-METHANOL-CHOLINE GMC OXIDOREDUCTASE"/>
    <property type="match status" value="1"/>
</dbReference>
<dbReference type="PATRIC" id="fig|28092.6.peg.5381"/>
<keyword evidence="4 5" id="KW-0274">FAD</keyword>
<dbReference type="GO" id="GO:0016614">
    <property type="term" value="F:oxidoreductase activity, acting on CH-OH group of donors"/>
    <property type="evidence" value="ECO:0007669"/>
    <property type="project" value="InterPro"/>
</dbReference>
<dbReference type="EMBL" id="LAQU01000040">
    <property type="protein sequence ID" value="KKB61516.1"/>
    <property type="molecule type" value="Genomic_DNA"/>
</dbReference>